<proteinExistence type="predicted"/>
<dbReference type="AlphaFoldDB" id="A0A9P7A0S9"/>
<reference evidence="3" key="1">
    <citation type="journal article" date="2020" name="New Phytol.">
        <title>Comparative genomics reveals dynamic genome evolution in host specialist ectomycorrhizal fungi.</title>
        <authorList>
            <person name="Lofgren L.A."/>
            <person name="Nguyen N.H."/>
            <person name="Vilgalys R."/>
            <person name="Ruytinx J."/>
            <person name="Liao H.L."/>
            <person name="Branco S."/>
            <person name="Kuo A."/>
            <person name="LaButti K."/>
            <person name="Lipzen A."/>
            <person name="Andreopoulos W."/>
            <person name="Pangilinan J."/>
            <person name="Riley R."/>
            <person name="Hundley H."/>
            <person name="Na H."/>
            <person name="Barry K."/>
            <person name="Grigoriev I.V."/>
            <person name="Stajich J.E."/>
            <person name="Kennedy P.G."/>
        </authorList>
    </citation>
    <scope>NUCLEOTIDE SEQUENCE</scope>
    <source>
        <strain evidence="3">DOB743</strain>
    </source>
</reference>
<keyword evidence="2" id="KW-0732">Signal</keyword>
<feature type="signal peptide" evidence="2">
    <location>
        <begin position="1"/>
        <end position="23"/>
    </location>
</feature>
<dbReference type="EMBL" id="JABBWD010000012">
    <property type="protein sequence ID" value="KAG1779351.1"/>
    <property type="molecule type" value="Genomic_DNA"/>
</dbReference>
<evidence type="ECO:0000313" key="4">
    <source>
        <dbReference type="Proteomes" id="UP000714275"/>
    </source>
</evidence>
<feature type="chain" id="PRO_5040205170" description="Secreted peptide" evidence="2">
    <location>
        <begin position="24"/>
        <end position="72"/>
    </location>
</feature>
<feature type="transmembrane region" description="Helical" evidence="1">
    <location>
        <begin position="47"/>
        <end position="70"/>
    </location>
</feature>
<comment type="caution">
    <text evidence="3">The sequence shown here is derived from an EMBL/GenBank/DDBJ whole genome shotgun (WGS) entry which is preliminary data.</text>
</comment>
<organism evidence="3 4">
    <name type="scientific">Suillus placidus</name>
    <dbReference type="NCBI Taxonomy" id="48579"/>
    <lineage>
        <taxon>Eukaryota</taxon>
        <taxon>Fungi</taxon>
        <taxon>Dikarya</taxon>
        <taxon>Basidiomycota</taxon>
        <taxon>Agaricomycotina</taxon>
        <taxon>Agaricomycetes</taxon>
        <taxon>Agaricomycetidae</taxon>
        <taxon>Boletales</taxon>
        <taxon>Suillineae</taxon>
        <taxon>Suillaceae</taxon>
        <taxon>Suillus</taxon>
    </lineage>
</organism>
<sequence>MHFSYQCVIVFIVVATLASSISAATLHHIRKCPVFCKDLYGRFFLRGQFLCFHVGAAWFMVLTRALLLVVHC</sequence>
<accession>A0A9P7A0S9</accession>
<evidence type="ECO:0000256" key="1">
    <source>
        <dbReference type="SAM" id="Phobius"/>
    </source>
</evidence>
<evidence type="ECO:0000256" key="2">
    <source>
        <dbReference type="SAM" id="SignalP"/>
    </source>
</evidence>
<gene>
    <name evidence="3" type="ORF">EV702DRAFT_1087638</name>
</gene>
<protein>
    <recommendedName>
        <fullName evidence="5">Secreted peptide</fullName>
    </recommendedName>
</protein>
<keyword evidence="1" id="KW-0472">Membrane</keyword>
<keyword evidence="1" id="KW-1133">Transmembrane helix</keyword>
<name>A0A9P7A0S9_9AGAM</name>
<dbReference type="Proteomes" id="UP000714275">
    <property type="component" value="Unassembled WGS sequence"/>
</dbReference>
<keyword evidence="1" id="KW-0812">Transmembrane</keyword>
<evidence type="ECO:0008006" key="5">
    <source>
        <dbReference type="Google" id="ProtNLM"/>
    </source>
</evidence>
<keyword evidence="4" id="KW-1185">Reference proteome</keyword>
<evidence type="ECO:0000313" key="3">
    <source>
        <dbReference type="EMBL" id="KAG1779351.1"/>
    </source>
</evidence>